<dbReference type="InterPro" id="IPR023827">
    <property type="entry name" value="Peptidase_S8_Asp-AS"/>
</dbReference>
<evidence type="ECO:0000313" key="8">
    <source>
        <dbReference type="EMBL" id="MBL0740897.1"/>
    </source>
</evidence>
<dbReference type="RefSeq" id="WP_202008270.1">
    <property type="nucleotide sequence ID" value="NZ_JAERRB010000002.1"/>
</dbReference>
<keyword evidence="9" id="KW-1185">Reference proteome</keyword>
<dbReference type="InterPro" id="IPR036852">
    <property type="entry name" value="Peptidase_S8/S53_dom_sf"/>
</dbReference>
<evidence type="ECO:0000256" key="4">
    <source>
        <dbReference type="ARBA" id="ARBA00022825"/>
    </source>
</evidence>
<comment type="caution">
    <text evidence="8">The sequence shown here is derived from an EMBL/GenBank/DDBJ whole genome shotgun (WGS) entry which is preliminary data.</text>
</comment>
<evidence type="ECO:0000259" key="7">
    <source>
        <dbReference type="Pfam" id="PF00082"/>
    </source>
</evidence>
<accession>A0ABS1KNQ9</accession>
<dbReference type="InterPro" id="IPR000209">
    <property type="entry name" value="Peptidase_S8/S53_dom"/>
</dbReference>
<proteinExistence type="inferred from homology"/>
<dbReference type="InterPro" id="IPR015500">
    <property type="entry name" value="Peptidase_S8_subtilisin-rel"/>
</dbReference>
<organism evidence="8 9">
    <name type="scientific">Chryseolinea lacunae</name>
    <dbReference type="NCBI Taxonomy" id="2801331"/>
    <lineage>
        <taxon>Bacteria</taxon>
        <taxon>Pseudomonadati</taxon>
        <taxon>Bacteroidota</taxon>
        <taxon>Cytophagia</taxon>
        <taxon>Cytophagales</taxon>
        <taxon>Fulvivirgaceae</taxon>
        <taxon>Chryseolinea</taxon>
    </lineage>
</organism>
<dbReference type="PANTHER" id="PTHR43806">
    <property type="entry name" value="PEPTIDASE S8"/>
    <property type="match status" value="1"/>
</dbReference>
<evidence type="ECO:0000256" key="3">
    <source>
        <dbReference type="ARBA" id="ARBA00022801"/>
    </source>
</evidence>
<dbReference type="PROSITE" id="PS51892">
    <property type="entry name" value="SUBTILASE"/>
    <property type="match status" value="1"/>
</dbReference>
<dbReference type="PANTHER" id="PTHR43806:SF11">
    <property type="entry name" value="CEREVISIN-RELATED"/>
    <property type="match status" value="1"/>
</dbReference>
<evidence type="ECO:0000256" key="1">
    <source>
        <dbReference type="ARBA" id="ARBA00011073"/>
    </source>
</evidence>
<dbReference type="PROSITE" id="PS00136">
    <property type="entry name" value="SUBTILASE_ASP"/>
    <property type="match status" value="1"/>
</dbReference>
<feature type="active site" description="Charge relay system" evidence="5">
    <location>
        <position position="220"/>
    </location>
</feature>
<comment type="similarity">
    <text evidence="1 5 6">Belongs to the peptidase S8 family.</text>
</comment>
<dbReference type="InterPro" id="IPR023828">
    <property type="entry name" value="Peptidase_S8_Ser-AS"/>
</dbReference>
<dbReference type="EMBL" id="JAERRB010000002">
    <property type="protein sequence ID" value="MBL0740897.1"/>
    <property type="molecule type" value="Genomic_DNA"/>
</dbReference>
<feature type="active site" description="Charge relay system" evidence="5">
    <location>
        <position position="435"/>
    </location>
</feature>
<dbReference type="Gene3D" id="3.40.50.200">
    <property type="entry name" value="Peptidase S8/S53 domain"/>
    <property type="match status" value="1"/>
</dbReference>
<evidence type="ECO:0000313" key="9">
    <source>
        <dbReference type="Proteomes" id="UP000613030"/>
    </source>
</evidence>
<dbReference type="SUPFAM" id="SSF52743">
    <property type="entry name" value="Subtilisin-like"/>
    <property type="match status" value="1"/>
</dbReference>
<dbReference type="PROSITE" id="PS00138">
    <property type="entry name" value="SUBTILASE_SER"/>
    <property type="match status" value="1"/>
</dbReference>
<name>A0ABS1KNQ9_9BACT</name>
<feature type="domain" description="Peptidase S8/S53" evidence="7">
    <location>
        <begin position="211"/>
        <end position="490"/>
    </location>
</feature>
<evidence type="ECO:0000256" key="5">
    <source>
        <dbReference type="PROSITE-ProRule" id="PRU01240"/>
    </source>
</evidence>
<dbReference type="Pfam" id="PF00082">
    <property type="entry name" value="Peptidase_S8"/>
    <property type="match status" value="1"/>
</dbReference>
<sequence length="507" mass="54622">MNALKRQVEKILDEASGGNLQLIVTVKNSRPEINRYIQAASESAEKRKAAVNPRSLLPPSRKILIRKSMSDKKLSAELRETNLLSAKTLIASLPLQGMTYQSLKISKPSFLNSAYTAKSIERLSKRNKAISTPPIFHSSRSVLMELSKDELFTLSRENNEISGVFLNRKFKGPPVYKASKIPSVVMEHKGYTWGINKCGALSAWGSFGAYGEGVKIAVLDTGVDPNHQDLKGKISHFAEFDDLGYTVTEGVKNAYDDDVHGTHCAGIIVGGNQSGRWIGVAPKASIMAGIVLKNGYGTDAQILAGIEWAIANKADVISMSLGGTDFEADVFDTYTEAILNANSVGIPVVVAIGNEGHQITGAPGNDFFAFSIGATDVNDGIAGFSGGRTQIISDSKFIRKKDLPLVYQKPDISAPGVDIYSCVPRNKYATLSGTSMATPHVAGAMALLLSKNGQMKGITGLQKVDVLQYLLISAVKQLGECGQNQRYGFGRIDILRALGDAQELGYW</sequence>
<evidence type="ECO:0000256" key="2">
    <source>
        <dbReference type="ARBA" id="ARBA00022670"/>
    </source>
</evidence>
<keyword evidence="2 5" id="KW-0645">Protease</keyword>
<dbReference type="PRINTS" id="PR00723">
    <property type="entry name" value="SUBTILISIN"/>
</dbReference>
<dbReference type="Proteomes" id="UP000613030">
    <property type="component" value="Unassembled WGS sequence"/>
</dbReference>
<keyword evidence="4 5" id="KW-0720">Serine protease</keyword>
<gene>
    <name evidence="8" type="ORF">JI741_06680</name>
</gene>
<dbReference type="PROSITE" id="PS00137">
    <property type="entry name" value="SUBTILASE_HIS"/>
    <property type="match status" value="1"/>
</dbReference>
<protein>
    <submittedName>
        <fullName evidence="8">S8 family serine peptidase</fullName>
    </submittedName>
</protein>
<dbReference type="InterPro" id="IPR050131">
    <property type="entry name" value="Peptidase_S8_subtilisin-like"/>
</dbReference>
<dbReference type="InterPro" id="IPR022398">
    <property type="entry name" value="Peptidase_S8_His-AS"/>
</dbReference>
<keyword evidence="3 5" id="KW-0378">Hydrolase</keyword>
<evidence type="ECO:0000256" key="6">
    <source>
        <dbReference type="RuleBase" id="RU003355"/>
    </source>
</evidence>
<feature type="active site" description="Charge relay system" evidence="5">
    <location>
        <position position="260"/>
    </location>
</feature>
<reference evidence="8 9" key="1">
    <citation type="submission" date="2021-01" db="EMBL/GenBank/DDBJ databases">
        <title>Chryseolinea sp. Jin1 Genome sequencing and assembly.</title>
        <authorList>
            <person name="Kim I."/>
        </authorList>
    </citation>
    <scope>NUCLEOTIDE SEQUENCE [LARGE SCALE GENOMIC DNA]</scope>
    <source>
        <strain evidence="8 9">Jin1</strain>
    </source>
</reference>